<dbReference type="Proteomes" id="UP001501706">
    <property type="component" value="Unassembled WGS sequence"/>
</dbReference>
<sequence>MRRGDEGFAGQALDGQFAGHVMLRQFVPRGKHQLHELQTVRAEQAAACMRAALFVAGMQVDRFERTCVSEGHDRTD</sequence>
<reference evidence="1 2" key="1">
    <citation type="journal article" date="2019" name="Int. J. Syst. Evol. Microbiol.">
        <title>The Global Catalogue of Microorganisms (GCM) 10K type strain sequencing project: providing services to taxonomists for standard genome sequencing and annotation.</title>
        <authorList>
            <consortium name="The Broad Institute Genomics Platform"/>
            <consortium name="The Broad Institute Genome Sequencing Center for Infectious Disease"/>
            <person name="Wu L."/>
            <person name="Ma J."/>
        </authorList>
    </citation>
    <scope>NUCLEOTIDE SEQUENCE [LARGE SCALE GENOMIC DNA]</scope>
    <source>
        <strain evidence="1 2">JCM 14330</strain>
    </source>
</reference>
<organism evidence="1 2">
    <name type="scientific">Pigmentiphaga daeguensis</name>
    <dbReference type="NCBI Taxonomy" id="414049"/>
    <lineage>
        <taxon>Bacteria</taxon>
        <taxon>Pseudomonadati</taxon>
        <taxon>Pseudomonadota</taxon>
        <taxon>Betaproteobacteria</taxon>
        <taxon>Burkholderiales</taxon>
        <taxon>Alcaligenaceae</taxon>
        <taxon>Pigmentiphaga</taxon>
    </lineage>
</organism>
<keyword evidence="2" id="KW-1185">Reference proteome</keyword>
<gene>
    <name evidence="1" type="ORF">GCM10009097_25470</name>
</gene>
<evidence type="ECO:0000313" key="1">
    <source>
        <dbReference type="EMBL" id="GAA0507273.1"/>
    </source>
</evidence>
<proteinExistence type="predicted"/>
<accession>A0ABN1BWX0</accession>
<evidence type="ECO:0000313" key="2">
    <source>
        <dbReference type="Proteomes" id="UP001501706"/>
    </source>
</evidence>
<name>A0ABN1BWX0_9BURK</name>
<comment type="caution">
    <text evidence="1">The sequence shown here is derived from an EMBL/GenBank/DDBJ whole genome shotgun (WGS) entry which is preliminary data.</text>
</comment>
<dbReference type="EMBL" id="BAAAEN010000008">
    <property type="protein sequence ID" value="GAA0507273.1"/>
    <property type="molecule type" value="Genomic_DNA"/>
</dbReference>
<protein>
    <submittedName>
        <fullName evidence="1">Uncharacterized protein</fullName>
    </submittedName>
</protein>